<comment type="caution">
    <text evidence="3">The sequence shown here is derived from an EMBL/GenBank/DDBJ whole genome shotgun (WGS) entry which is preliminary data.</text>
</comment>
<keyword evidence="4" id="KW-1185">Reference proteome</keyword>
<proteinExistence type="predicted"/>
<dbReference type="OrthoDB" id="1063472at2759"/>
<protein>
    <submittedName>
        <fullName evidence="3">Uncharacterized protein</fullName>
    </submittedName>
</protein>
<name>A0A6A1UM92_9ROSI</name>
<dbReference type="Proteomes" id="UP000516437">
    <property type="component" value="Unassembled WGS sequence"/>
</dbReference>
<reference evidence="3 4" key="1">
    <citation type="journal article" date="2019" name="Plant Biotechnol. J.">
        <title>The red bayberry genome and genetic basis of sex determination.</title>
        <authorList>
            <person name="Jia H.M."/>
            <person name="Jia H.J."/>
            <person name="Cai Q.L."/>
            <person name="Wang Y."/>
            <person name="Zhao H.B."/>
            <person name="Yang W.F."/>
            <person name="Wang G.Y."/>
            <person name="Li Y.H."/>
            <person name="Zhan D.L."/>
            <person name="Shen Y.T."/>
            <person name="Niu Q.F."/>
            <person name="Chang L."/>
            <person name="Qiu J."/>
            <person name="Zhao L."/>
            <person name="Xie H.B."/>
            <person name="Fu W.Y."/>
            <person name="Jin J."/>
            <person name="Li X.W."/>
            <person name="Jiao Y."/>
            <person name="Zhou C.C."/>
            <person name="Tu T."/>
            <person name="Chai C.Y."/>
            <person name="Gao J.L."/>
            <person name="Fan L.J."/>
            <person name="van de Weg E."/>
            <person name="Wang J.Y."/>
            <person name="Gao Z.S."/>
        </authorList>
    </citation>
    <scope>NUCLEOTIDE SEQUENCE [LARGE SCALE GENOMIC DNA]</scope>
    <source>
        <tissue evidence="3">Leaves</tissue>
    </source>
</reference>
<dbReference type="AlphaFoldDB" id="A0A6A1UM92"/>
<accession>A0A6A1UM92</accession>
<gene>
    <name evidence="3" type="ORF">CJ030_MR0G002578</name>
</gene>
<keyword evidence="2" id="KW-0812">Transmembrane</keyword>
<feature type="region of interest" description="Disordered" evidence="1">
    <location>
        <begin position="1"/>
        <end position="24"/>
    </location>
</feature>
<dbReference type="EMBL" id="RXIC02000048">
    <property type="protein sequence ID" value="KAB1201604.1"/>
    <property type="molecule type" value="Genomic_DNA"/>
</dbReference>
<keyword evidence="2" id="KW-1133">Transmembrane helix</keyword>
<feature type="compositionally biased region" description="Basic and acidic residues" evidence="1">
    <location>
        <begin position="49"/>
        <end position="77"/>
    </location>
</feature>
<feature type="transmembrane region" description="Helical" evidence="2">
    <location>
        <begin position="239"/>
        <end position="260"/>
    </location>
</feature>
<feature type="region of interest" description="Disordered" evidence="1">
    <location>
        <begin position="138"/>
        <end position="176"/>
    </location>
</feature>
<evidence type="ECO:0000256" key="2">
    <source>
        <dbReference type="SAM" id="Phobius"/>
    </source>
</evidence>
<evidence type="ECO:0000313" key="4">
    <source>
        <dbReference type="Proteomes" id="UP000516437"/>
    </source>
</evidence>
<sequence>MLFVGAKIENTEKNCPTSRKRQEENITLISPRAVKNWNSKKICPAKPSKMKEQYRTPRKEQARSSELLDGRSKDSSSKKLQKITKKSLNAVFSSVSGDATETSTQSVDFSSISEIPDSDHIGEIAESFLMAANPALSNSLESPVPSEHTPSSTVTAEMDEPGQPSGTPQSGSSKAGSVEAKIVVDFLQRTRSQVLKSSDVDPQSQRIVDVLIEIVIHEIYGQPEERDHIALLVLMKPRIVLLCFFLWILAVAVFSFRSAVQNSSAGPLPT</sequence>
<feature type="region of interest" description="Disordered" evidence="1">
    <location>
        <begin position="39"/>
        <end position="81"/>
    </location>
</feature>
<feature type="compositionally biased region" description="Low complexity" evidence="1">
    <location>
        <begin position="161"/>
        <end position="173"/>
    </location>
</feature>
<keyword evidence="2" id="KW-0472">Membrane</keyword>
<organism evidence="3 4">
    <name type="scientific">Morella rubra</name>
    <name type="common">Chinese bayberry</name>
    <dbReference type="NCBI Taxonomy" id="262757"/>
    <lineage>
        <taxon>Eukaryota</taxon>
        <taxon>Viridiplantae</taxon>
        <taxon>Streptophyta</taxon>
        <taxon>Embryophyta</taxon>
        <taxon>Tracheophyta</taxon>
        <taxon>Spermatophyta</taxon>
        <taxon>Magnoliopsida</taxon>
        <taxon>eudicotyledons</taxon>
        <taxon>Gunneridae</taxon>
        <taxon>Pentapetalae</taxon>
        <taxon>rosids</taxon>
        <taxon>fabids</taxon>
        <taxon>Fagales</taxon>
        <taxon>Myricaceae</taxon>
        <taxon>Morella</taxon>
    </lineage>
</organism>
<evidence type="ECO:0000313" key="3">
    <source>
        <dbReference type="EMBL" id="KAB1201604.1"/>
    </source>
</evidence>
<evidence type="ECO:0000256" key="1">
    <source>
        <dbReference type="SAM" id="MobiDB-lite"/>
    </source>
</evidence>